<name>A0A199UJ58_ANACO</name>
<proteinExistence type="predicted"/>
<evidence type="ECO:0000313" key="3">
    <source>
        <dbReference type="EMBL" id="OAY64610.1"/>
    </source>
</evidence>
<feature type="repeat" description="TPR" evidence="1">
    <location>
        <begin position="584"/>
        <end position="617"/>
    </location>
</feature>
<dbReference type="PROSITE" id="PS50005">
    <property type="entry name" value="TPR"/>
    <property type="match status" value="2"/>
</dbReference>
<accession>A0A199UJ58</accession>
<dbReference type="AlphaFoldDB" id="A0A199UJ58"/>
<gene>
    <name evidence="3" type="ORF">ACMD2_01982</name>
</gene>
<feature type="compositionally biased region" description="Polar residues" evidence="2">
    <location>
        <begin position="40"/>
        <end position="58"/>
    </location>
</feature>
<evidence type="ECO:0000313" key="4">
    <source>
        <dbReference type="Proteomes" id="UP000092600"/>
    </source>
</evidence>
<protein>
    <submittedName>
        <fullName evidence="3">Tetratricopeptide repeat protein 7B</fullName>
    </submittedName>
</protein>
<dbReference type="EMBL" id="LSRQ01007777">
    <property type="protein sequence ID" value="OAY64610.1"/>
    <property type="molecule type" value="Genomic_DNA"/>
</dbReference>
<dbReference type="InterPro" id="IPR019734">
    <property type="entry name" value="TPR_rpt"/>
</dbReference>
<feature type="repeat" description="TPR" evidence="1">
    <location>
        <begin position="618"/>
        <end position="651"/>
    </location>
</feature>
<evidence type="ECO:0000256" key="1">
    <source>
        <dbReference type="PROSITE-ProRule" id="PRU00339"/>
    </source>
</evidence>
<keyword evidence="1" id="KW-0802">TPR repeat</keyword>
<dbReference type="PANTHER" id="PTHR44102:SF1">
    <property type="entry name" value="OS10G0471400 PROTEIN"/>
    <property type="match status" value="1"/>
</dbReference>
<feature type="region of interest" description="Disordered" evidence="2">
    <location>
        <begin position="40"/>
        <end position="61"/>
    </location>
</feature>
<dbReference type="Gene3D" id="1.25.40.10">
    <property type="entry name" value="Tetratricopeptide repeat domain"/>
    <property type="match status" value="3"/>
</dbReference>
<dbReference type="Proteomes" id="UP000092600">
    <property type="component" value="Unassembled WGS sequence"/>
</dbReference>
<dbReference type="PANTHER" id="PTHR44102">
    <property type="entry name" value="PROTEIN NPG1"/>
    <property type="match status" value="1"/>
</dbReference>
<dbReference type="SMART" id="SM00028">
    <property type="entry name" value="TPR"/>
    <property type="match status" value="7"/>
</dbReference>
<dbReference type="Pfam" id="PF13432">
    <property type="entry name" value="TPR_16"/>
    <property type="match status" value="1"/>
</dbReference>
<dbReference type="SUPFAM" id="SSF48452">
    <property type="entry name" value="TPR-like"/>
    <property type="match status" value="2"/>
</dbReference>
<dbReference type="STRING" id="4615.A0A199UJ58"/>
<dbReference type="InterPro" id="IPR011990">
    <property type="entry name" value="TPR-like_helical_dom_sf"/>
</dbReference>
<sequence>MKGRKWRKGERSFLKPIVQMTMKCFCSGEQFRANEMIQSANSQTTKDCSTSKWSSQNGEGERRFDNCSIEEAESSLREGVCLNYEEARALLGRLEYQRGNIEAALRVFDGIDFSALAPKIKMSITRRKGRRKVRSRDDGQPMSLHAVSLLIEAIFLKAKALRDLGRFKEAAQECNIILDTVEPALPEGLRGNHGIDSKLQEIVAKAVELLPELWTLAGYPHEAISSYRRALLSHWNLEAETVARIQKEFAIFLLYGGCEASPPDLRSQTDSSFIPRNNLEEAILLLMILLRKFTLKRVEWDPTVIQHLSFALSVSGQLKSLASQVEELLPGVLDKTEQLYTLALCYMGEDDDVTALNLLKMLLKDREEPDCLKALLLASKICGEKSSFAEEGVSFARRALANLNRGCDHMESVASSLLGISLSARARSCFSDSERVSLQCEALEALEKAEKKMRGKDYRVIYNLSLENAEQRKLDAALSYAKQLLRLEAGSNIRGWVLLGRIFSAQKRFLDAEAVINAAIDQTGKWSPGELLRTKAKIQIAQGKLKNAVGTYMQLLAIIQLKTKNFGAGMQFLKGQKNDRSLEIETWYDLAHVYLSMSQWRDAEACLSKLKAISPYSALSCHATGQLYEKKGLSKEAFGAYTKALDVEPAHVPSLVSTAIVLRQLGDRPLSTVRCFLTRALQLDRTNHAAWFNLGLLYEAEGARSAREAAECFQAAALLEETAPVEPFR</sequence>
<dbReference type="InterPro" id="IPR043376">
    <property type="entry name" value="NPG1-like"/>
</dbReference>
<organism evidence="3 4">
    <name type="scientific">Ananas comosus</name>
    <name type="common">Pineapple</name>
    <name type="synonym">Ananas ananas</name>
    <dbReference type="NCBI Taxonomy" id="4615"/>
    <lineage>
        <taxon>Eukaryota</taxon>
        <taxon>Viridiplantae</taxon>
        <taxon>Streptophyta</taxon>
        <taxon>Embryophyta</taxon>
        <taxon>Tracheophyta</taxon>
        <taxon>Spermatophyta</taxon>
        <taxon>Magnoliopsida</taxon>
        <taxon>Liliopsida</taxon>
        <taxon>Poales</taxon>
        <taxon>Bromeliaceae</taxon>
        <taxon>Bromelioideae</taxon>
        <taxon>Ananas</taxon>
    </lineage>
</organism>
<comment type="caution">
    <text evidence="3">The sequence shown here is derived from an EMBL/GenBank/DDBJ whole genome shotgun (WGS) entry which is preliminary data.</text>
</comment>
<evidence type="ECO:0000256" key="2">
    <source>
        <dbReference type="SAM" id="MobiDB-lite"/>
    </source>
</evidence>
<reference evidence="3 4" key="1">
    <citation type="journal article" date="2016" name="DNA Res.">
        <title>The draft genome of MD-2 pineapple using hybrid error correction of long reads.</title>
        <authorList>
            <person name="Redwan R.M."/>
            <person name="Saidin A."/>
            <person name="Kumar S.V."/>
        </authorList>
    </citation>
    <scope>NUCLEOTIDE SEQUENCE [LARGE SCALE GENOMIC DNA]</scope>
    <source>
        <strain evidence="4">cv. MD2</strain>
        <tissue evidence="3">Leaf</tissue>
    </source>
</reference>